<dbReference type="AlphaFoldDB" id="A0A250DLU6"/>
<evidence type="ECO:0008006" key="3">
    <source>
        <dbReference type="Google" id="ProtNLM"/>
    </source>
</evidence>
<sequence length="318" mass="34808">MDHALPFIVVEDRQNTALRLCCESAAMAQEQLVVLSDTDAGPAYERFCQAYVHLSSNTPAFEKICFRRYFLLANHLAAHPDSRAFVLIDSDVLLFNGVGAHIARLVGNADFSGSSILPTDGWNPCQISPHVSYWTAAGLQDFVACLLRMYSTPAGLHQLRDIAERFATRSVRGGVSDMTLLYLWAQASGNTVPINRVFDGQVIDHNVNGGTNHFVREFRVRGGAKRLAFIDGQPCLQTPAGDTVRVLALHFQGAAKLAMQPALHRRVYTVAALTWALQMARRAKNNAHRIASRARRMADTLGFADAPAAKHPADGSTP</sequence>
<reference evidence="1 2" key="1">
    <citation type="submission" date="2017-09" db="EMBL/GenBank/DDBJ databases">
        <title>The diverse metabolic capabilities of V. boronicumulans make it an excellent choice for continued studies on novel biodegradation.</title>
        <authorList>
            <person name="Sun S."/>
        </authorList>
    </citation>
    <scope>NUCLEOTIDE SEQUENCE [LARGE SCALE GENOMIC DNA]</scope>
    <source>
        <strain evidence="1 2">J1</strain>
    </source>
</reference>
<evidence type="ECO:0000313" key="1">
    <source>
        <dbReference type="EMBL" id="ATA55300.1"/>
    </source>
</evidence>
<dbReference type="EMBL" id="CP023284">
    <property type="protein sequence ID" value="ATA55300.1"/>
    <property type="molecule type" value="Genomic_DNA"/>
</dbReference>
<dbReference type="RefSeq" id="WP_095745684.1">
    <property type="nucleotide sequence ID" value="NZ_CP023284.1"/>
</dbReference>
<protein>
    <recommendedName>
        <fullName evidence="3">Nucleotide-diphospho-sugar transferase domain-containing protein</fullName>
    </recommendedName>
</protein>
<accession>A0A250DLU6</accession>
<organism evidence="1 2">
    <name type="scientific">Variovorax boronicumulans</name>
    <dbReference type="NCBI Taxonomy" id="436515"/>
    <lineage>
        <taxon>Bacteria</taxon>
        <taxon>Pseudomonadati</taxon>
        <taxon>Pseudomonadota</taxon>
        <taxon>Betaproteobacteria</taxon>
        <taxon>Burkholderiales</taxon>
        <taxon>Comamonadaceae</taxon>
        <taxon>Variovorax</taxon>
    </lineage>
</organism>
<gene>
    <name evidence="1" type="ORF">CKY39_20315</name>
</gene>
<proteinExistence type="predicted"/>
<dbReference type="KEGG" id="vbo:CKY39_20315"/>
<dbReference type="Proteomes" id="UP000217154">
    <property type="component" value="Chromosome"/>
</dbReference>
<evidence type="ECO:0000313" key="2">
    <source>
        <dbReference type="Proteomes" id="UP000217154"/>
    </source>
</evidence>
<name>A0A250DLU6_9BURK</name>